<evidence type="ECO:0000313" key="7">
    <source>
        <dbReference type="EMBL" id="KYM98066.1"/>
    </source>
</evidence>
<feature type="compositionally biased region" description="Polar residues" evidence="5">
    <location>
        <begin position="410"/>
        <end position="419"/>
    </location>
</feature>
<dbReference type="FunFam" id="3.30.160.60:FF:000007">
    <property type="entry name" value="Basic krueppel-like factor 3"/>
    <property type="match status" value="1"/>
</dbReference>
<keyword evidence="1" id="KW-0479">Metal-binding</keyword>
<dbReference type="PANTHER" id="PTHR23235:SF166">
    <property type="entry name" value="DENDRITIC ARBOR REDUCTION PROTEIN 1"/>
    <property type="match status" value="1"/>
</dbReference>
<protein>
    <submittedName>
        <fullName evidence="7">Krueppel-like factor 5</fullName>
    </submittedName>
</protein>
<keyword evidence="3" id="KW-0862">Zinc</keyword>
<sequence>MVPRGLTLGRTTTRESEPEQLRFYDSPPPRMDASVCCLPAGAAATTGVTQHPHPASLPGLPSAVGVQPPTIQPSYAAQYAADQIVPDRAQPDGPLGSTVLGCNAQDTWQQISSTTSTGITGAVTATTTAYIDYSWLQMQVRLCASLRVIRECHHCENITTYAPSPSCVALPCCLAQTSDLDTLLCRQDLDRLQRLDEDESDARDAREPSVHMEDFFEVGGPTAVCRPPQASFVSSRSQPAGAGQDDDVFLRPPLWEDITSSIQKLDPENADMLGSQSHIKMETDDVTPPPVLSPVEIKTEPLPPPPTLHLLEGPATNPSQNPFPNPSSVQHVVHHRTTTTTTAATTAALFKSFSNGNNNNNNNNNNSRTVNSNNTSGNNTGSNNDSGNGANSNNNSNNGGSNSDSSTSSHHQPSGNATSPLYGPMTRLMYISPLTPPISDPSSPIGAGPPRRTPPPPYPQPGPILNPAHRIQPSSMTSKFNRRNNPELEKRRVHHCDFIGCTKVYTKSSHLKAHQRIHTVRAAYEALVVCDSPLRAKLATDPHLIHVQASPTHAHTHGRESRHQHRLPRVFPHARAKERESVRAREIKMGGEKDEKRCEKPYQCQWPECEWRFARSDELTRHYRKHTGAKPFKCAVCERSFARSDHLALHMKRHLPKQHTK</sequence>
<dbReference type="PANTHER" id="PTHR23235">
    <property type="entry name" value="KRUEPPEL-LIKE TRANSCRIPTION FACTOR"/>
    <property type="match status" value="1"/>
</dbReference>
<evidence type="ECO:0000256" key="5">
    <source>
        <dbReference type="SAM" id="MobiDB-lite"/>
    </source>
</evidence>
<dbReference type="GO" id="GO:0000978">
    <property type="term" value="F:RNA polymerase II cis-regulatory region sequence-specific DNA binding"/>
    <property type="evidence" value="ECO:0007669"/>
    <property type="project" value="TreeGrafter"/>
</dbReference>
<dbReference type="AlphaFoldDB" id="A0A195CCX1"/>
<feature type="compositionally biased region" description="Low complexity" evidence="5">
    <location>
        <begin position="352"/>
        <end position="409"/>
    </location>
</feature>
<feature type="compositionally biased region" description="Low complexity" evidence="5">
    <location>
        <begin position="1"/>
        <end position="11"/>
    </location>
</feature>
<feature type="region of interest" description="Disordered" evidence="5">
    <location>
        <begin position="352"/>
        <end position="459"/>
    </location>
</feature>
<feature type="domain" description="C2H2-type" evidence="6">
    <location>
        <begin position="494"/>
        <end position="523"/>
    </location>
</feature>
<evidence type="ECO:0000256" key="2">
    <source>
        <dbReference type="ARBA" id="ARBA00022771"/>
    </source>
</evidence>
<reference evidence="7 8" key="1">
    <citation type="submission" date="2016-03" db="EMBL/GenBank/DDBJ databases">
        <title>Cyphomyrmex costatus WGS genome.</title>
        <authorList>
            <person name="Nygaard S."/>
            <person name="Hu H."/>
            <person name="Boomsma J."/>
            <person name="Zhang G."/>
        </authorList>
    </citation>
    <scope>NUCLEOTIDE SEQUENCE [LARGE SCALE GENOMIC DNA]</scope>
    <source>
        <strain evidence="7">MS0001</strain>
        <tissue evidence="7">Whole body</tissue>
    </source>
</reference>
<feature type="domain" description="C2H2-type" evidence="6">
    <location>
        <begin position="632"/>
        <end position="659"/>
    </location>
</feature>
<keyword evidence="8" id="KW-1185">Reference proteome</keyword>
<keyword evidence="2 4" id="KW-0863">Zinc-finger</keyword>
<dbReference type="PROSITE" id="PS50157">
    <property type="entry name" value="ZINC_FINGER_C2H2_2"/>
    <property type="match status" value="3"/>
</dbReference>
<feature type="compositionally biased region" description="Low complexity" evidence="5">
    <location>
        <begin position="308"/>
        <end position="328"/>
    </location>
</feature>
<dbReference type="InterPro" id="IPR036236">
    <property type="entry name" value="Znf_C2H2_sf"/>
</dbReference>
<feature type="domain" description="C2H2-type" evidence="6">
    <location>
        <begin position="602"/>
        <end position="631"/>
    </location>
</feature>
<dbReference type="InterPro" id="IPR013087">
    <property type="entry name" value="Znf_C2H2_type"/>
</dbReference>
<gene>
    <name evidence="7" type="ORF">ALC62_11412</name>
</gene>
<evidence type="ECO:0000313" key="8">
    <source>
        <dbReference type="Proteomes" id="UP000078542"/>
    </source>
</evidence>
<dbReference type="EMBL" id="KQ978023">
    <property type="protein sequence ID" value="KYM98066.1"/>
    <property type="molecule type" value="Genomic_DNA"/>
</dbReference>
<dbReference type="GO" id="GO:0000981">
    <property type="term" value="F:DNA-binding transcription factor activity, RNA polymerase II-specific"/>
    <property type="evidence" value="ECO:0007669"/>
    <property type="project" value="TreeGrafter"/>
</dbReference>
<dbReference type="FunFam" id="3.30.160.60:FF:000021">
    <property type="entry name" value="Basic krueppel-like factor 3"/>
    <property type="match status" value="1"/>
</dbReference>
<evidence type="ECO:0000256" key="3">
    <source>
        <dbReference type="ARBA" id="ARBA00022833"/>
    </source>
</evidence>
<dbReference type="Pfam" id="PF00096">
    <property type="entry name" value="zf-C2H2"/>
    <property type="match status" value="3"/>
</dbReference>
<dbReference type="Proteomes" id="UP000078542">
    <property type="component" value="Unassembled WGS sequence"/>
</dbReference>
<accession>A0A195CCX1</accession>
<dbReference type="SUPFAM" id="SSF57667">
    <property type="entry name" value="beta-beta-alpha zinc fingers"/>
    <property type="match status" value="2"/>
</dbReference>
<feature type="region of interest" description="Disordered" evidence="5">
    <location>
        <begin position="282"/>
        <end position="340"/>
    </location>
</feature>
<dbReference type="GO" id="GO:0008270">
    <property type="term" value="F:zinc ion binding"/>
    <property type="evidence" value="ECO:0007669"/>
    <property type="project" value="UniProtKB-KW"/>
</dbReference>
<evidence type="ECO:0000259" key="6">
    <source>
        <dbReference type="PROSITE" id="PS50157"/>
    </source>
</evidence>
<dbReference type="Gene3D" id="3.30.160.60">
    <property type="entry name" value="Classic Zinc Finger"/>
    <property type="match status" value="3"/>
</dbReference>
<dbReference type="STRING" id="456900.A0A195CCX1"/>
<proteinExistence type="predicted"/>
<evidence type="ECO:0000256" key="4">
    <source>
        <dbReference type="PROSITE-ProRule" id="PRU00042"/>
    </source>
</evidence>
<name>A0A195CCX1_9HYME</name>
<dbReference type="PROSITE" id="PS00028">
    <property type="entry name" value="ZINC_FINGER_C2H2_1"/>
    <property type="match status" value="3"/>
</dbReference>
<feature type="region of interest" description="Disordered" evidence="5">
    <location>
        <begin position="1"/>
        <end position="27"/>
    </location>
</feature>
<organism evidence="7 8">
    <name type="scientific">Cyphomyrmex costatus</name>
    <dbReference type="NCBI Taxonomy" id="456900"/>
    <lineage>
        <taxon>Eukaryota</taxon>
        <taxon>Metazoa</taxon>
        <taxon>Ecdysozoa</taxon>
        <taxon>Arthropoda</taxon>
        <taxon>Hexapoda</taxon>
        <taxon>Insecta</taxon>
        <taxon>Pterygota</taxon>
        <taxon>Neoptera</taxon>
        <taxon>Endopterygota</taxon>
        <taxon>Hymenoptera</taxon>
        <taxon>Apocrita</taxon>
        <taxon>Aculeata</taxon>
        <taxon>Formicoidea</taxon>
        <taxon>Formicidae</taxon>
        <taxon>Myrmicinae</taxon>
        <taxon>Cyphomyrmex</taxon>
    </lineage>
</organism>
<feature type="compositionally biased region" description="Basic and acidic residues" evidence="5">
    <location>
        <begin position="12"/>
        <end position="22"/>
    </location>
</feature>
<evidence type="ECO:0000256" key="1">
    <source>
        <dbReference type="ARBA" id="ARBA00022723"/>
    </source>
</evidence>
<dbReference type="SMART" id="SM00355">
    <property type="entry name" value="ZnF_C2H2"/>
    <property type="match status" value="3"/>
</dbReference>